<evidence type="ECO:0000313" key="2">
    <source>
        <dbReference type="Proteomes" id="UP001251870"/>
    </source>
</evidence>
<dbReference type="PANTHER" id="PTHR46192">
    <property type="entry name" value="BROAD-RANGE ACID PHOSPHATASE DET1"/>
    <property type="match status" value="1"/>
</dbReference>
<dbReference type="SUPFAM" id="SSF53254">
    <property type="entry name" value="Phosphoglycerate mutase-like"/>
    <property type="match status" value="1"/>
</dbReference>
<reference evidence="1 2" key="1">
    <citation type="submission" date="2023-09" db="EMBL/GenBank/DDBJ databases">
        <title>Description of three actinobacteria isolated from air of manufacturing shop in a pharmaceutical factory.</title>
        <authorList>
            <person name="Zhang D.-F."/>
        </authorList>
    </citation>
    <scope>NUCLEOTIDE SEQUENCE [LARGE SCALE GENOMIC DNA]</scope>
    <source>
        <strain evidence="1 2">LY-0111</strain>
    </source>
</reference>
<organism evidence="1 2">
    <name type="scientific">Nesterenkonia aerolata</name>
    <dbReference type="NCBI Taxonomy" id="3074079"/>
    <lineage>
        <taxon>Bacteria</taxon>
        <taxon>Bacillati</taxon>
        <taxon>Actinomycetota</taxon>
        <taxon>Actinomycetes</taxon>
        <taxon>Micrococcales</taxon>
        <taxon>Micrococcaceae</taxon>
        <taxon>Nesterenkonia</taxon>
    </lineage>
</organism>
<keyword evidence="1" id="KW-0378">Hydrolase</keyword>
<dbReference type="Proteomes" id="UP001251870">
    <property type="component" value="Unassembled WGS sequence"/>
</dbReference>
<dbReference type="CDD" id="cd07067">
    <property type="entry name" value="HP_PGM_like"/>
    <property type="match status" value="1"/>
</dbReference>
<dbReference type="InterPro" id="IPR029033">
    <property type="entry name" value="His_PPase_superfam"/>
</dbReference>
<proteinExistence type="predicted"/>
<dbReference type="PROSITE" id="PS00175">
    <property type="entry name" value="PG_MUTASE"/>
    <property type="match status" value="1"/>
</dbReference>
<dbReference type="EMBL" id="JAVKGR010000038">
    <property type="protein sequence ID" value="MDR8020502.1"/>
    <property type="molecule type" value="Genomic_DNA"/>
</dbReference>
<gene>
    <name evidence="1" type="ORF">RIL96_13170</name>
</gene>
<dbReference type="InterPro" id="IPR001345">
    <property type="entry name" value="PG/BPGM_mutase_AS"/>
</dbReference>
<name>A0ABU2DVH1_9MICC</name>
<dbReference type="RefSeq" id="WP_310549474.1">
    <property type="nucleotide sequence ID" value="NZ_JAVKGR010000038.1"/>
</dbReference>
<accession>A0ABU2DVH1</accession>
<evidence type="ECO:0000313" key="1">
    <source>
        <dbReference type="EMBL" id="MDR8020502.1"/>
    </source>
</evidence>
<dbReference type="InterPro" id="IPR052765">
    <property type="entry name" value="PGM-Related"/>
</dbReference>
<dbReference type="InterPro" id="IPR013078">
    <property type="entry name" value="His_Pase_superF_clade-1"/>
</dbReference>
<dbReference type="Pfam" id="PF00300">
    <property type="entry name" value="His_Phos_1"/>
    <property type="match status" value="1"/>
</dbReference>
<protein>
    <submittedName>
        <fullName evidence="1">Histidine phosphatase family protein</fullName>
        <ecNumber evidence="1">3.1.3.-</ecNumber>
    </submittedName>
</protein>
<comment type="caution">
    <text evidence="1">The sequence shown here is derived from an EMBL/GenBank/DDBJ whole genome shotgun (WGS) entry which is preliminary data.</text>
</comment>
<dbReference type="Gene3D" id="3.40.50.1240">
    <property type="entry name" value="Phosphoglycerate mutase-like"/>
    <property type="match status" value="1"/>
</dbReference>
<dbReference type="GO" id="GO:0016787">
    <property type="term" value="F:hydrolase activity"/>
    <property type="evidence" value="ECO:0007669"/>
    <property type="project" value="UniProtKB-KW"/>
</dbReference>
<keyword evidence="2" id="KW-1185">Reference proteome</keyword>
<dbReference type="EC" id="3.1.3.-" evidence="1"/>
<sequence length="300" mass="35011">MMPMHVILIRHGESEGNLAGALARQGDESHFTDAFVTTPGREWQLTETGQKQAEIVGRYLREAEFPTAYPQLREEETTRFYCSPYVRTRQTAGHLGLEYQDGESVRWYLSRATRERDWGDIETRPRREFEESPLFELNARKKAIDPLYWRPPGGESICDVAENRVRNFLDTLHRECSDQTVLAVTHGEFIRATRLVLERVDDETYTSWETNPEMRIRNCEIFHYTRVAPELLFSDRPHAQSWDGGLNPGDIAPRIAFLQRSYPHLEDDGITWTVSSLPWRQINYDKPTNEDLKSLDYHPH</sequence>
<dbReference type="SMART" id="SM00855">
    <property type="entry name" value="PGAM"/>
    <property type="match status" value="1"/>
</dbReference>